<feature type="signal peptide" evidence="2">
    <location>
        <begin position="1"/>
        <end position="26"/>
    </location>
</feature>
<comment type="caution">
    <text evidence="3">The sequence shown here is derived from an EMBL/GenBank/DDBJ whole genome shotgun (WGS) entry which is preliminary data.</text>
</comment>
<dbReference type="InterPro" id="IPR036396">
    <property type="entry name" value="Cyt_P450_sf"/>
</dbReference>
<dbReference type="Proteomes" id="UP000634136">
    <property type="component" value="Unassembled WGS sequence"/>
</dbReference>
<sequence length="523" mass="59055">MEFHTLLLTLFLSSLLLLFLFGPRRGRLPPAPRPCLPIIGHLHLLGRLVHHSLHRLSLRYGPLFSLHFGSVPCIVVSIPRYAKLVLQDNELSFSSRPESKATRRLTYDASLAFTPYGPYWKFIKRISFNELFGPRGTDNFKALRAREYRGLLRLMAHKARAHEPVNVTEALLKLTNNVISRMIMGEAEESRDVVREVTKIFGEFNVADFVPIMNVVDFQGYGKRVEDLFGRFDSLADRIITKREEERRNGKRNNLKENINGGDESDGVVKDFLDIMLDFGENENSEIKINRTHIKALIMDFFTAGTDTTATTVEWALVELMNHPNLLQKARQEINDVVGTQRLVDESDGPNLPFIQAIIKEIFRLHPPVPLVSRRCVKECAIDNYVIPENSLVIINAWAMGRNPKFWDSPLDFRPERFLGPKEGGKGPLDVRGQHFELLPFGSGRRMCSGVTLAMSEVPEILAALIQCFDFQVVGPEGKVLKGEDGVSIDMEESFGLTVTRAHNLVCVPIERPICGTLNLGSI</sequence>
<dbReference type="PANTHER" id="PTHR24281">
    <property type="entry name" value="STEROID 21-HYDROXYLASE-RELATED"/>
    <property type="match status" value="1"/>
</dbReference>
<dbReference type="Pfam" id="PF00067">
    <property type="entry name" value="p450"/>
    <property type="match status" value="1"/>
</dbReference>
<dbReference type="PRINTS" id="PR00385">
    <property type="entry name" value="P450"/>
</dbReference>
<dbReference type="SUPFAM" id="SSF48264">
    <property type="entry name" value="Cytochrome P450"/>
    <property type="match status" value="1"/>
</dbReference>
<dbReference type="InterPro" id="IPR002401">
    <property type="entry name" value="Cyt_P450_E_grp-I"/>
</dbReference>
<dbReference type="EMBL" id="JAAIUW010000007">
    <property type="protein sequence ID" value="KAF7823543.1"/>
    <property type="molecule type" value="Genomic_DNA"/>
</dbReference>
<dbReference type="GO" id="GO:0004497">
    <property type="term" value="F:monooxygenase activity"/>
    <property type="evidence" value="ECO:0007669"/>
    <property type="project" value="InterPro"/>
</dbReference>
<dbReference type="GO" id="GO:0020037">
    <property type="term" value="F:heme binding"/>
    <property type="evidence" value="ECO:0007669"/>
    <property type="project" value="InterPro"/>
</dbReference>
<protein>
    <submittedName>
        <fullName evidence="3">Licodione synthase-like</fullName>
    </submittedName>
</protein>
<comment type="cofactor">
    <cofactor evidence="1">
        <name>heme</name>
        <dbReference type="ChEBI" id="CHEBI:30413"/>
    </cofactor>
</comment>
<keyword evidence="2" id="KW-0732">Signal</keyword>
<name>A0A834TJY7_9FABA</name>
<feature type="chain" id="PRO_5032682471" evidence="2">
    <location>
        <begin position="27"/>
        <end position="523"/>
    </location>
</feature>
<dbReference type="GO" id="GO:0016705">
    <property type="term" value="F:oxidoreductase activity, acting on paired donors, with incorporation or reduction of molecular oxygen"/>
    <property type="evidence" value="ECO:0007669"/>
    <property type="project" value="InterPro"/>
</dbReference>
<accession>A0A834TJY7</accession>
<keyword evidence="4" id="KW-1185">Reference proteome</keyword>
<keyword evidence="1" id="KW-0479">Metal-binding</keyword>
<feature type="binding site" description="axial binding residue" evidence="1">
    <location>
        <position position="448"/>
    </location>
    <ligand>
        <name>heme</name>
        <dbReference type="ChEBI" id="CHEBI:30413"/>
    </ligand>
    <ligandPart>
        <name>Fe</name>
        <dbReference type="ChEBI" id="CHEBI:18248"/>
    </ligandPart>
</feature>
<reference evidence="3" key="1">
    <citation type="submission" date="2020-09" db="EMBL/GenBank/DDBJ databases">
        <title>Genome-Enabled Discovery of Anthraquinone Biosynthesis in Senna tora.</title>
        <authorList>
            <person name="Kang S.-H."/>
            <person name="Pandey R.P."/>
            <person name="Lee C.-M."/>
            <person name="Sim J.-S."/>
            <person name="Jeong J.-T."/>
            <person name="Choi B.-S."/>
            <person name="Jung M."/>
            <person name="Ginzburg D."/>
            <person name="Zhao K."/>
            <person name="Won S.Y."/>
            <person name="Oh T.-J."/>
            <person name="Yu Y."/>
            <person name="Kim N.-H."/>
            <person name="Lee O.R."/>
            <person name="Lee T.-H."/>
            <person name="Bashyal P."/>
            <person name="Kim T.-S."/>
            <person name="Lee W.-H."/>
            <person name="Kawkins C."/>
            <person name="Kim C.-K."/>
            <person name="Kim J.S."/>
            <person name="Ahn B.O."/>
            <person name="Rhee S.Y."/>
            <person name="Sohng J.K."/>
        </authorList>
    </citation>
    <scope>NUCLEOTIDE SEQUENCE</scope>
    <source>
        <tissue evidence="3">Leaf</tissue>
    </source>
</reference>
<dbReference type="Gene3D" id="1.10.630.10">
    <property type="entry name" value="Cytochrome P450"/>
    <property type="match status" value="1"/>
</dbReference>
<dbReference type="PRINTS" id="PR00463">
    <property type="entry name" value="EP450I"/>
</dbReference>
<keyword evidence="1" id="KW-0349">Heme</keyword>
<dbReference type="InterPro" id="IPR001128">
    <property type="entry name" value="Cyt_P450"/>
</dbReference>
<evidence type="ECO:0000313" key="3">
    <source>
        <dbReference type="EMBL" id="KAF7823543.1"/>
    </source>
</evidence>
<evidence type="ECO:0000256" key="2">
    <source>
        <dbReference type="SAM" id="SignalP"/>
    </source>
</evidence>
<evidence type="ECO:0000256" key="1">
    <source>
        <dbReference type="PIRSR" id="PIRSR602401-1"/>
    </source>
</evidence>
<keyword evidence="1" id="KW-0408">Iron</keyword>
<organism evidence="3 4">
    <name type="scientific">Senna tora</name>
    <dbReference type="NCBI Taxonomy" id="362788"/>
    <lineage>
        <taxon>Eukaryota</taxon>
        <taxon>Viridiplantae</taxon>
        <taxon>Streptophyta</taxon>
        <taxon>Embryophyta</taxon>
        <taxon>Tracheophyta</taxon>
        <taxon>Spermatophyta</taxon>
        <taxon>Magnoliopsida</taxon>
        <taxon>eudicotyledons</taxon>
        <taxon>Gunneridae</taxon>
        <taxon>Pentapetalae</taxon>
        <taxon>rosids</taxon>
        <taxon>fabids</taxon>
        <taxon>Fabales</taxon>
        <taxon>Fabaceae</taxon>
        <taxon>Caesalpinioideae</taxon>
        <taxon>Cassia clade</taxon>
        <taxon>Senna</taxon>
    </lineage>
</organism>
<dbReference type="AlphaFoldDB" id="A0A834TJY7"/>
<dbReference type="OrthoDB" id="1103324at2759"/>
<evidence type="ECO:0000313" key="4">
    <source>
        <dbReference type="Proteomes" id="UP000634136"/>
    </source>
</evidence>
<dbReference type="GO" id="GO:0005506">
    <property type="term" value="F:iron ion binding"/>
    <property type="evidence" value="ECO:0007669"/>
    <property type="project" value="InterPro"/>
</dbReference>
<proteinExistence type="predicted"/>
<gene>
    <name evidence="3" type="ORF">G2W53_021687</name>
</gene>